<dbReference type="InParanoid" id="A0A2P5AEU7"/>
<gene>
    <name evidence="1" type="ORF">TorRG33x02_352200</name>
</gene>
<organism evidence="1 2">
    <name type="scientific">Trema orientale</name>
    <name type="common">Charcoal tree</name>
    <name type="synonym">Celtis orientalis</name>
    <dbReference type="NCBI Taxonomy" id="63057"/>
    <lineage>
        <taxon>Eukaryota</taxon>
        <taxon>Viridiplantae</taxon>
        <taxon>Streptophyta</taxon>
        <taxon>Embryophyta</taxon>
        <taxon>Tracheophyta</taxon>
        <taxon>Spermatophyta</taxon>
        <taxon>Magnoliopsida</taxon>
        <taxon>eudicotyledons</taxon>
        <taxon>Gunneridae</taxon>
        <taxon>Pentapetalae</taxon>
        <taxon>rosids</taxon>
        <taxon>fabids</taxon>
        <taxon>Rosales</taxon>
        <taxon>Cannabaceae</taxon>
        <taxon>Trema</taxon>
    </lineage>
</organism>
<keyword evidence="2" id="KW-1185">Reference proteome</keyword>
<protein>
    <submittedName>
        <fullName evidence="1">Uncharacterized protein</fullName>
    </submittedName>
</protein>
<evidence type="ECO:0000313" key="2">
    <source>
        <dbReference type="Proteomes" id="UP000237000"/>
    </source>
</evidence>
<sequence>MAPVTKEEVNILDPSPLSLWWRQRHRASKSSVPNKRTYVDGRRVGEVARMLSIGQGWPVNPRTRFTHMFLLNKFNNIRLHEFSVAAGSYHTRDNGFLQTFRDINFGAEKRLVPLEYHICNIVGF</sequence>
<accession>A0A2P5AEU7</accession>
<reference evidence="2" key="1">
    <citation type="submission" date="2016-06" db="EMBL/GenBank/DDBJ databases">
        <title>Parallel loss of symbiosis genes in relatives of nitrogen-fixing non-legume Parasponia.</title>
        <authorList>
            <person name="Van Velzen R."/>
            <person name="Holmer R."/>
            <person name="Bu F."/>
            <person name="Rutten L."/>
            <person name="Van Zeijl A."/>
            <person name="Liu W."/>
            <person name="Santuari L."/>
            <person name="Cao Q."/>
            <person name="Sharma T."/>
            <person name="Shen D."/>
            <person name="Roswanjaya Y."/>
            <person name="Wardhani T."/>
            <person name="Kalhor M.S."/>
            <person name="Jansen J."/>
            <person name="Van den Hoogen J."/>
            <person name="Gungor B."/>
            <person name="Hartog M."/>
            <person name="Hontelez J."/>
            <person name="Verver J."/>
            <person name="Yang W.-C."/>
            <person name="Schijlen E."/>
            <person name="Repin R."/>
            <person name="Schilthuizen M."/>
            <person name="Schranz E."/>
            <person name="Heidstra R."/>
            <person name="Miyata K."/>
            <person name="Fedorova E."/>
            <person name="Kohlen W."/>
            <person name="Bisseling T."/>
            <person name="Smit S."/>
            <person name="Geurts R."/>
        </authorList>
    </citation>
    <scope>NUCLEOTIDE SEQUENCE [LARGE SCALE GENOMIC DNA]</scope>
    <source>
        <strain evidence="2">cv. RG33-2</strain>
    </source>
</reference>
<dbReference type="Proteomes" id="UP000237000">
    <property type="component" value="Unassembled WGS sequence"/>
</dbReference>
<evidence type="ECO:0000313" key="1">
    <source>
        <dbReference type="EMBL" id="PON35059.1"/>
    </source>
</evidence>
<proteinExistence type="predicted"/>
<dbReference type="AlphaFoldDB" id="A0A2P5AEU7"/>
<comment type="caution">
    <text evidence="1">The sequence shown here is derived from an EMBL/GenBank/DDBJ whole genome shotgun (WGS) entry which is preliminary data.</text>
</comment>
<dbReference type="EMBL" id="JXTC01000901">
    <property type="protein sequence ID" value="PON35059.1"/>
    <property type="molecule type" value="Genomic_DNA"/>
</dbReference>
<name>A0A2P5AEU7_TREOI</name>